<keyword evidence="4" id="KW-0804">Transcription</keyword>
<dbReference type="Gene3D" id="1.25.40.10">
    <property type="entry name" value="Tetratricopeptide repeat domain"/>
    <property type="match status" value="1"/>
</dbReference>
<proteinExistence type="inferred from homology"/>
<dbReference type="RefSeq" id="WP_406831201.1">
    <property type="nucleotide sequence ID" value="NZ_CP157483.1"/>
</dbReference>
<dbReference type="SMART" id="SM01043">
    <property type="entry name" value="BTAD"/>
    <property type="match status" value="1"/>
</dbReference>
<dbReference type="InterPro" id="IPR036388">
    <property type="entry name" value="WH-like_DNA-bd_sf"/>
</dbReference>
<evidence type="ECO:0000256" key="5">
    <source>
        <dbReference type="SAM" id="MobiDB-lite"/>
    </source>
</evidence>
<dbReference type="InterPro" id="IPR005158">
    <property type="entry name" value="BTAD"/>
</dbReference>
<dbReference type="Pfam" id="PF03704">
    <property type="entry name" value="BTAD"/>
    <property type="match status" value="1"/>
</dbReference>
<sequence length="344" mass="36496">MTTTVSSTSTSVRTTPRTGTTQDRLEVAFLGGFHLRVGAVSVGPRQLGGTKPRLILEALLAHGGAPVSKDKLVAMLWQGEGARGSKANLETYTCVLRKHLQAAAPGAGDVIGSVAGSYTIDMSRVDLDLDRYARLVRLASDARTPAAQALPLFVEAASLGDAVVLPEEGDLEWLVDLRRLHAGRLRSQLVQGATKVMDLAPALSRHWALLALRHDALDEAAWIAYLSSIERLGFHAEGLRAYNDCRRVFARELGCAPGRVLQEIYVRLLRGANEADHELSHLLDAVVSLHSVAGASQTAGPDDPNRGRAASPSLPFEEARGALSSLLNRVGAPSNGGAASARTA</sequence>
<dbReference type="AlphaFoldDB" id="A0AAU7JU24"/>
<feature type="domain" description="Bacterial transcriptional activator" evidence="7">
    <location>
        <begin position="127"/>
        <end position="269"/>
    </location>
</feature>
<reference evidence="8" key="1">
    <citation type="submission" date="2024-05" db="EMBL/GenBank/DDBJ databases">
        <authorList>
            <person name="Kim S."/>
            <person name="Heo J."/>
            <person name="Choi H."/>
            <person name="Choi Y."/>
            <person name="Kwon S.-W."/>
            <person name="Kim Y."/>
        </authorList>
    </citation>
    <scope>NUCLEOTIDE SEQUENCE</scope>
    <source>
        <strain evidence="8">KACC 23699</strain>
    </source>
</reference>
<name>A0AAU7JU24_9MICO</name>
<organism evidence="8">
    <name type="scientific">Pedococcus sp. KACC 23699</name>
    <dbReference type="NCBI Taxonomy" id="3149228"/>
    <lineage>
        <taxon>Bacteria</taxon>
        <taxon>Bacillati</taxon>
        <taxon>Actinomycetota</taxon>
        <taxon>Actinomycetes</taxon>
        <taxon>Micrococcales</taxon>
        <taxon>Intrasporangiaceae</taxon>
        <taxon>Pedococcus</taxon>
    </lineage>
</organism>
<evidence type="ECO:0000313" key="8">
    <source>
        <dbReference type="EMBL" id="XBO43751.1"/>
    </source>
</evidence>
<keyword evidence="3" id="KW-0238">DNA-binding</keyword>
<dbReference type="InterPro" id="IPR016032">
    <property type="entry name" value="Sig_transdc_resp-reg_C-effctor"/>
</dbReference>
<dbReference type="SUPFAM" id="SSF48452">
    <property type="entry name" value="TPR-like"/>
    <property type="match status" value="1"/>
</dbReference>
<dbReference type="GO" id="GO:0003677">
    <property type="term" value="F:DNA binding"/>
    <property type="evidence" value="ECO:0007669"/>
    <property type="project" value="UniProtKB-KW"/>
</dbReference>
<comment type="similarity">
    <text evidence="1">Belongs to the AfsR/DnrI/RedD regulatory family.</text>
</comment>
<evidence type="ECO:0000256" key="4">
    <source>
        <dbReference type="ARBA" id="ARBA00023163"/>
    </source>
</evidence>
<dbReference type="PANTHER" id="PTHR35807">
    <property type="entry name" value="TRANSCRIPTIONAL REGULATOR REDD-RELATED"/>
    <property type="match status" value="1"/>
</dbReference>
<dbReference type="PANTHER" id="PTHR35807:SF1">
    <property type="entry name" value="TRANSCRIPTIONAL REGULATOR REDD"/>
    <property type="match status" value="1"/>
</dbReference>
<evidence type="ECO:0000256" key="2">
    <source>
        <dbReference type="ARBA" id="ARBA00023015"/>
    </source>
</evidence>
<dbReference type="InterPro" id="IPR011990">
    <property type="entry name" value="TPR-like_helical_dom_sf"/>
</dbReference>
<feature type="region of interest" description="Disordered" evidence="5">
    <location>
        <begin position="294"/>
        <end position="314"/>
    </location>
</feature>
<feature type="region of interest" description="Disordered" evidence="5">
    <location>
        <begin position="1"/>
        <end position="20"/>
    </location>
</feature>
<dbReference type="InterPro" id="IPR001867">
    <property type="entry name" value="OmpR/PhoB-type_DNA-bd"/>
</dbReference>
<evidence type="ECO:0000256" key="3">
    <source>
        <dbReference type="ARBA" id="ARBA00023125"/>
    </source>
</evidence>
<evidence type="ECO:0000256" key="1">
    <source>
        <dbReference type="ARBA" id="ARBA00005820"/>
    </source>
</evidence>
<evidence type="ECO:0000259" key="7">
    <source>
        <dbReference type="SMART" id="SM01043"/>
    </source>
</evidence>
<dbReference type="Gene3D" id="1.10.10.10">
    <property type="entry name" value="Winged helix-like DNA-binding domain superfamily/Winged helix DNA-binding domain"/>
    <property type="match status" value="1"/>
</dbReference>
<dbReference type="InterPro" id="IPR051677">
    <property type="entry name" value="AfsR-DnrI-RedD_regulator"/>
</dbReference>
<protein>
    <submittedName>
        <fullName evidence="8">BTAD domain-containing putative transcriptional regulator</fullName>
    </submittedName>
</protein>
<dbReference type="GO" id="GO:0006355">
    <property type="term" value="P:regulation of DNA-templated transcription"/>
    <property type="evidence" value="ECO:0007669"/>
    <property type="project" value="InterPro"/>
</dbReference>
<gene>
    <name evidence="8" type="ORF">ABEG17_19690</name>
</gene>
<evidence type="ECO:0000259" key="6">
    <source>
        <dbReference type="SMART" id="SM00862"/>
    </source>
</evidence>
<dbReference type="EMBL" id="CP157483">
    <property type="protein sequence ID" value="XBO43751.1"/>
    <property type="molecule type" value="Genomic_DNA"/>
</dbReference>
<feature type="domain" description="OmpR/PhoB-type" evidence="6">
    <location>
        <begin position="39"/>
        <end position="120"/>
    </location>
</feature>
<dbReference type="SUPFAM" id="SSF46894">
    <property type="entry name" value="C-terminal effector domain of the bipartite response regulators"/>
    <property type="match status" value="1"/>
</dbReference>
<accession>A0AAU7JU24</accession>
<dbReference type="SMART" id="SM00862">
    <property type="entry name" value="Trans_reg_C"/>
    <property type="match status" value="1"/>
</dbReference>
<dbReference type="GO" id="GO:0000160">
    <property type="term" value="P:phosphorelay signal transduction system"/>
    <property type="evidence" value="ECO:0007669"/>
    <property type="project" value="InterPro"/>
</dbReference>
<keyword evidence="2" id="KW-0805">Transcription regulation</keyword>